<dbReference type="OMA" id="STHEMQG"/>
<dbReference type="Gramene" id="TKW22959">
    <property type="protein sequence ID" value="TKW22959"/>
    <property type="gene ID" value="SEVIR_4G262400v2"/>
</dbReference>
<evidence type="ECO:0000259" key="9">
    <source>
        <dbReference type="Pfam" id="PF08784"/>
    </source>
</evidence>
<evidence type="ECO:0000256" key="7">
    <source>
        <dbReference type="ARBA" id="ARBA00023242"/>
    </source>
</evidence>
<proteinExistence type="inferred from homology"/>
<gene>
    <name evidence="10" type="ORF">SEVIR_4G262400v2</name>
</gene>
<dbReference type="Gene3D" id="2.40.50.140">
    <property type="entry name" value="Nucleic acid-binding proteins"/>
    <property type="match status" value="1"/>
</dbReference>
<dbReference type="GO" id="GO:0035861">
    <property type="term" value="C:site of double-strand break"/>
    <property type="evidence" value="ECO:0007669"/>
    <property type="project" value="TreeGrafter"/>
</dbReference>
<reference evidence="10" key="1">
    <citation type="submission" date="2019-03" db="EMBL/GenBank/DDBJ databases">
        <title>WGS assembly of Setaria viridis.</title>
        <authorList>
            <person name="Huang P."/>
            <person name="Jenkins J."/>
            <person name="Grimwood J."/>
            <person name="Barry K."/>
            <person name="Healey A."/>
            <person name="Mamidi S."/>
            <person name="Sreedasyam A."/>
            <person name="Shu S."/>
            <person name="Feldman M."/>
            <person name="Wu J."/>
            <person name="Yu Y."/>
            <person name="Chen C."/>
            <person name="Johnson J."/>
            <person name="Rokhsar D."/>
            <person name="Baxter I."/>
            <person name="Schmutz J."/>
            <person name="Brutnell T."/>
            <person name="Kellogg E."/>
        </authorList>
    </citation>
    <scope>NUCLEOTIDE SEQUENCE [LARGE SCALE GENOMIC DNA]</scope>
</reference>
<sequence length="227" mass="25186">MDAKEAAFVQNGMYLKVQVTLVGFQAKQQGFARSIRPVTNFNEVVLHFIECIHVHLENVRPKMQGQLPRSVQPNASTHEMQGHVPHGVQTNAPAYTPFSGGVREHQVHFSPEVNQGLFPPSTQTNTSTHVPFSGGVRGQQVHSTSRPNQFSAYPGTGGQQRDLQRMVMEVMQQPDILAHENGVHVDEVARRLGMPRAQILATALQLVDLACLYSTIDDYHFRSTLNG</sequence>
<dbReference type="SUPFAM" id="SSF46785">
    <property type="entry name" value="Winged helix' DNA-binding domain"/>
    <property type="match status" value="1"/>
</dbReference>
<dbReference type="FunFam" id="1.10.10.10:FF:000168">
    <property type="entry name" value="Replication protein A 32 kDa subunit"/>
    <property type="match status" value="1"/>
</dbReference>
<dbReference type="GO" id="GO:0006289">
    <property type="term" value="P:nucleotide-excision repair"/>
    <property type="evidence" value="ECO:0007669"/>
    <property type="project" value="TreeGrafter"/>
</dbReference>
<feature type="region of interest" description="Disordered" evidence="8">
    <location>
        <begin position="123"/>
        <end position="158"/>
    </location>
</feature>
<dbReference type="InterPro" id="IPR036390">
    <property type="entry name" value="WH_DNA-bd_sf"/>
</dbReference>
<dbReference type="GO" id="GO:0000781">
    <property type="term" value="C:chromosome, telomeric region"/>
    <property type="evidence" value="ECO:0007669"/>
    <property type="project" value="TreeGrafter"/>
</dbReference>
<dbReference type="GO" id="GO:0000724">
    <property type="term" value="P:double-strand break repair via homologous recombination"/>
    <property type="evidence" value="ECO:0007669"/>
    <property type="project" value="TreeGrafter"/>
</dbReference>
<keyword evidence="3" id="KW-0227">DNA damage</keyword>
<evidence type="ECO:0000256" key="1">
    <source>
        <dbReference type="ARBA" id="ARBA00004123"/>
    </source>
</evidence>
<keyword evidence="7" id="KW-0539">Nucleus</keyword>
<evidence type="ECO:0000256" key="3">
    <source>
        <dbReference type="ARBA" id="ARBA00022763"/>
    </source>
</evidence>
<name>A0A4U6V7L7_SETVI</name>
<dbReference type="AlphaFoldDB" id="A0A4U6V7L7"/>
<dbReference type="InterPro" id="IPR040260">
    <property type="entry name" value="RFA2-like"/>
</dbReference>
<dbReference type="Pfam" id="PF08784">
    <property type="entry name" value="RPA_C"/>
    <property type="match status" value="1"/>
</dbReference>
<dbReference type="SUPFAM" id="SSF50249">
    <property type="entry name" value="Nucleic acid-binding proteins"/>
    <property type="match status" value="1"/>
</dbReference>
<dbReference type="Gene3D" id="1.10.10.10">
    <property type="entry name" value="Winged helix-like DNA-binding domain superfamily/Winged helix DNA-binding domain"/>
    <property type="match status" value="1"/>
</dbReference>
<feature type="domain" description="Replication protein A C-terminal" evidence="9">
    <location>
        <begin position="125"/>
        <end position="219"/>
    </location>
</feature>
<evidence type="ECO:0000256" key="5">
    <source>
        <dbReference type="ARBA" id="ARBA00023172"/>
    </source>
</evidence>
<organism evidence="10 11">
    <name type="scientific">Setaria viridis</name>
    <name type="common">Green bristlegrass</name>
    <name type="synonym">Setaria italica subsp. viridis</name>
    <dbReference type="NCBI Taxonomy" id="4556"/>
    <lineage>
        <taxon>Eukaryota</taxon>
        <taxon>Viridiplantae</taxon>
        <taxon>Streptophyta</taxon>
        <taxon>Embryophyta</taxon>
        <taxon>Tracheophyta</taxon>
        <taxon>Spermatophyta</taxon>
        <taxon>Magnoliopsida</taxon>
        <taxon>Liliopsida</taxon>
        <taxon>Poales</taxon>
        <taxon>Poaceae</taxon>
        <taxon>PACMAD clade</taxon>
        <taxon>Panicoideae</taxon>
        <taxon>Panicodae</taxon>
        <taxon>Paniceae</taxon>
        <taxon>Cenchrinae</taxon>
        <taxon>Setaria</taxon>
    </lineage>
</organism>
<comment type="similarity">
    <text evidence="2">Belongs to the replication factor A protein 2 family.</text>
</comment>
<accession>A0A4U6V7L7</accession>
<dbReference type="GO" id="GO:0006260">
    <property type="term" value="P:DNA replication"/>
    <property type="evidence" value="ECO:0007669"/>
    <property type="project" value="TreeGrafter"/>
</dbReference>
<keyword evidence="4" id="KW-0238">DNA-binding</keyword>
<dbReference type="GO" id="GO:0005662">
    <property type="term" value="C:DNA replication factor A complex"/>
    <property type="evidence" value="ECO:0007669"/>
    <property type="project" value="TreeGrafter"/>
</dbReference>
<evidence type="ECO:0000313" key="10">
    <source>
        <dbReference type="EMBL" id="TKW22959.1"/>
    </source>
</evidence>
<evidence type="ECO:0000256" key="6">
    <source>
        <dbReference type="ARBA" id="ARBA00023204"/>
    </source>
</evidence>
<keyword evidence="6" id="KW-0234">DNA repair</keyword>
<protein>
    <recommendedName>
        <fullName evidence="9">Replication protein A C-terminal domain-containing protein</fullName>
    </recommendedName>
</protein>
<dbReference type="InterPro" id="IPR036388">
    <property type="entry name" value="WH-like_DNA-bd_sf"/>
</dbReference>
<evidence type="ECO:0000313" key="11">
    <source>
        <dbReference type="Proteomes" id="UP000298652"/>
    </source>
</evidence>
<dbReference type="Proteomes" id="UP000298652">
    <property type="component" value="Chromosome 4"/>
</dbReference>
<evidence type="ECO:0000256" key="4">
    <source>
        <dbReference type="ARBA" id="ARBA00023125"/>
    </source>
</evidence>
<keyword evidence="5" id="KW-0233">DNA recombination</keyword>
<dbReference type="GO" id="GO:0003697">
    <property type="term" value="F:single-stranded DNA binding"/>
    <property type="evidence" value="ECO:0007669"/>
    <property type="project" value="TreeGrafter"/>
</dbReference>
<dbReference type="EMBL" id="CM016555">
    <property type="protein sequence ID" value="TKW22959.1"/>
    <property type="molecule type" value="Genomic_DNA"/>
</dbReference>
<dbReference type="PANTHER" id="PTHR13989:SF30">
    <property type="entry name" value="REPLICATION PROTEIN A 32 KDA SUBUNIT C"/>
    <property type="match status" value="1"/>
</dbReference>
<dbReference type="InterPro" id="IPR012340">
    <property type="entry name" value="NA-bd_OB-fold"/>
</dbReference>
<feature type="compositionally biased region" description="Polar residues" evidence="8">
    <location>
        <begin position="140"/>
        <end position="151"/>
    </location>
</feature>
<dbReference type="PANTHER" id="PTHR13989">
    <property type="entry name" value="REPLICATION PROTEIN A-RELATED"/>
    <property type="match status" value="1"/>
</dbReference>
<evidence type="ECO:0000256" key="8">
    <source>
        <dbReference type="SAM" id="MobiDB-lite"/>
    </source>
</evidence>
<evidence type="ECO:0000256" key="2">
    <source>
        <dbReference type="ARBA" id="ARBA00007815"/>
    </source>
</evidence>
<comment type="subcellular location">
    <subcellularLocation>
        <location evidence="1">Nucleus</location>
    </subcellularLocation>
</comment>
<keyword evidence="11" id="KW-1185">Reference proteome</keyword>
<dbReference type="InterPro" id="IPR014892">
    <property type="entry name" value="RPA_C"/>
</dbReference>